<accession>A0A8J2STD1</accession>
<feature type="region of interest" description="Disordered" evidence="1">
    <location>
        <begin position="212"/>
        <end position="231"/>
    </location>
</feature>
<protein>
    <submittedName>
        <fullName evidence="2">Uncharacterized protein</fullName>
    </submittedName>
</protein>
<dbReference type="EMBL" id="CAKKNE010000005">
    <property type="protein sequence ID" value="CAH0376506.1"/>
    <property type="molecule type" value="Genomic_DNA"/>
</dbReference>
<sequence length="356" mass="39398">MQAHHRRSLWPGAHTTSMLPGFVPDETTTIGEAPLTKPKVWFDARANKARITYPPGGGPLSVPPPRRQNQELDSLVFYTQPAEPDIPARFPEMTPIKKLLRRDDNVDGVSDWPPKPRRRGTARPTGDGLIPDGHGGLIARKGDEDKCIVYYGATNGRAQAQLDATMTPIQNEQQTSRRHFEAHASPLLQERFGRTPAPKWVDHFGEDGVPTVGPQPARVHRKPPSSSFQRGQLIMPSEGASVSPSSKGGMNPQARASHFEEDFVPGEVDEFLVRADKMRGHQFPQRTRTSFKDEALVVPQDFPYREPVEPHPTVRDSLYGAKEGLVSTVEPAGRGRRQVPRSQRVALEGAFDGAWG</sequence>
<organism evidence="2 3">
    <name type="scientific">Pelagomonas calceolata</name>
    <dbReference type="NCBI Taxonomy" id="35677"/>
    <lineage>
        <taxon>Eukaryota</taxon>
        <taxon>Sar</taxon>
        <taxon>Stramenopiles</taxon>
        <taxon>Ochrophyta</taxon>
        <taxon>Pelagophyceae</taxon>
        <taxon>Pelagomonadales</taxon>
        <taxon>Pelagomonadaceae</taxon>
        <taxon>Pelagomonas</taxon>
    </lineage>
</organism>
<comment type="caution">
    <text evidence="2">The sequence shown here is derived from an EMBL/GenBank/DDBJ whole genome shotgun (WGS) entry which is preliminary data.</text>
</comment>
<feature type="region of interest" description="Disordered" evidence="1">
    <location>
        <begin position="104"/>
        <end position="137"/>
    </location>
</feature>
<reference evidence="2" key="1">
    <citation type="submission" date="2021-11" db="EMBL/GenBank/DDBJ databases">
        <authorList>
            <consortium name="Genoscope - CEA"/>
            <person name="William W."/>
        </authorList>
    </citation>
    <scope>NUCLEOTIDE SEQUENCE</scope>
</reference>
<name>A0A8J2STD1_9STRA</name>
<gene>
    <name evidence="2" type="ORF">PECAL_5P11000</name>
</gene>
<keyword evidence="3" id="KW-1185">Reference proteome</keyword>
<evidence type="ECO:0000313" key="2">
    <source>
        <dbReference type="EMBL" id="CAH0376506.1"/>
    </source>
</evidence>
<dbReference type="AlphaFoldDB" id="A0A8J2STD1"/>
<proteinExistence type="predicted"/>
<dbReference type="Proteomes" id="UP000789595">
    <property type="component" value="Unassembled WGS sequence"/>
</dbReference>
<evidence type="ECO:0000313" key="3">
    <source>
        <dbReference type="Proteomes" id="UP000789595"/>
    </source>
</evidence>
<evidence type="ECO:0000256" key="1">
    <source>
        <dbReference type="SAM" id="MobiDB-lite"/>
    </source>
</evidence>